<keyword evidence="1" id="KW-0472">Membrane</keyword>
<feature type="transmembrane region" description="Helical" evidence="1">
    <location>
        <begin position="14"/>
        <end position="34"/>
    </location>
</feature>
<feature type="transmembrane region" description="Helical" evidence="1">
    <location>
        <begin position="89"/>
        <end position="111"/>
    </location>
</feature>
<reference evidence="2 3" key="1">
    <citation type="submission" date="2022-05" db="EMBL/GenBank/DDBJ databases">
        <title>Genome Sequencing of Bee-Associated Microbes.</title>
        <authorList>
            <person name="Dunlap C."/>
        </authorList>
    </citation>
    <scope>NUCLEOTIDE SEQUENCE [LARGE SCALE GENOMIC DNA]</scope>
    <source>
        <strain evidence="2 3">NRRL B-14421</strain>
    </source>
</reference>
<keyword evidence="1" id="KW-0812">Transmembrane</keyword>
<dbReference type="InterPro" id="IPR019649">
    <property type="entry name" value="DUF2512"/>
</dbReference>
<dbReference type="Proteomes" id="UP001527099">
    <property type="component" value="Unassembled WGS sequence"/>
</dbReference>
<name>A0ABT4G5V1_9BACL</name>
<protein>
    <submittedName>
        <fullName evidence="2">YndM family protein</fullName>
    </submittedName>
</protein>
<dbReference type="Pfam" id="PF10710">
    <property type="entry name" value="DUF2512"/>
    <property type="match status" value="1"/>
</dbReference>
<feature type="transmembrane region" description="Helical" evidence="1">
    <location>
        <begin position="67"/>
        <end position="83"/>
    </location>
</feature>
<accession>A0ABT4G5V1</accession>
<evidence type="ECO:0000313" key="2">
    <source>
        <dbReference type="EMBL" id="MCY9691530.1"/>
    </source>
</evidence>
<keyword evidence="1" id="KW-1133">Transmembrane helix</keyword>
<dbReference type="EMBL" id="JAMDMX010000001">
    <property type="protein sequence ID" value="MCY9691530.1"/>
    <property type="molecule type" value="Genomic_DNA"/>
</dbReference>
<comment type="caution">
    <text evidence="2">The sequence shown here is derived from an EMBL/GenBank/DDBJ whole genome shotgun (WGS) entry which is preliminary data.</text>
</comment>
<evidence type="ECO:0000313" key="3">
    <source>
        <dbReference type="Proteomes" id="UP001527099"/>
    </source>
</evidence>
<organism evidence="2 3">
    <name type="scientific">Paenibacillus alginolyticus</name>
    <dbReference type="NCBI Taxonomy" id="59839"/>
    <lineage>
        <taxon>Bacteria</taxon>
        <taxon>Bacillati</taxon>
        <taxon>Bacillota</taxon>
        <taxon>Bacilli</taxon>
        <taxon>Bacillales</taxon>
        <taxon>Paenibacillaceae</taxon>
        <taxon>Paenibacillus</taxon>
    </lineage>
</organism>
<sequence length="130" mass="15160">MKEGKKMLRMLGKLFLKLLLNGVFLIPLLMYLTQATLTEAFFATYTFSLMSYVAIDQLFLRVTNNGVATLADVGLAFVFFWLVEKFFFHWSINFTTVVIVALVFGIIEFFMHSYFQKDRGRLDRHSFSDK</sequence>
<dbReference type="RefSeq" id="WP_127528080.1">
    <property type="nucleotide sequence ID" value="NZ_JAMDMW010000162.1"/>
</dbReference>
<evidence type="ECO:0000256" key="1">
    <source>
        <dbReference type="SAM" id="Phobius"/>
    </source>
</evidence>
<gene>
    <name evidence="2" type="ORF">M5X19_01125</name>
</gene>
<proteinExistence type="predicted"/>
<keyword evidence="3" id="KW-1185">Reference proteome</keyword>